<keyword evidence="1" id="KW-0238">DNA-binding</keyword>
<sequence length="176" mass="19772">MTLTFGDVDVGITVTVEERSEADSSSECPEYGSENVRRDGDGFRCQECELDAHACVAGAWNMLLLQSERGLMARSATLCAGRNRDAHGAYWEWEWDEHKWILSRFEAYSLNQTSISKPASSQLGQPTGWVAHRGIPRVQSWEEVNCPGNRKDKAFQYLKCGYERHSNPPIVKTSGL</sequence>
<protein>
    <submittedName>
        <fullName evidence="1">Putative transposase DNA-binding domain protein</fullName>
    </submittedName>
</protein>
<dbReference type="HOGENOM" id="CLU_1521847_0_0_2"/>
<dbReference type="EMBL" id="KE356560">
    <property type="protein sequence ID" value="ERG92268.1"/>
    <property type="molecule type" value="Genomic_DNA"/>
</dbReference>
<evidence type="ECO:0000313" key="2">
    <source>
        <dbReference type="Proteomes" id="UP000030649"/>
    </source>
</evidence>
<accession>U1N721</accession>
<name>U1N721_9EURY</name>
<evidence type="ECO:0000313" key="1">
    <source>
        <dbReference type="EMBL" id="ERG92268.1"/>
    </source>
</evidence>
<organism evidence="1 2">
    <name type="scientific">Haloquadratum walsbyi J07HQW1</name>
    <dbReference type="NCBI Taxonomy" id="1238424"/>
    <lineage>
        <taxon>Archaea</taxon>
        <taxon>Methanobacteriati</taxon>
        <taxon>Methanobacteriota</taxon>
        <taxon>Stenosarchaea group</taxon>
        <taxon>Halobacteria</taxon>
        <taxon>Halobacteriales</taxon>
        <taxon>Haloferacaceae</taxon>
        <taxon>Haloquadratum</taxon>
    </lineage>
</organism>
<dbReference type="GO" id="GO:0003677">
    <property type="term" value="F:DNA binding"/>
    <property type="evidence" value="ECO:0007669"/>
    <property type="project" value="UniProtKB-KW"/>
</dbReference>
<proteinExistence type="predicted"/>
<gene>
    <name evidence="1" type="ORF">J07HQW1_02303</name>
</gene>
<dbReference type="Proteomes" id="UP000030649">
    <property type="component" value="Unassembled WGS sequence"/>
</dbReference>
<reference evidence="1 2" key="1">
    <citation type="journal article" date="2013" name="PLoS ONE">
        <title>Assembly-driven community genomics of a hypersaline microbial ecosystem.</title>
        <authorList>
            <person name="Podell S."/>
            <person name="Ugalde J.A."/>
            <person name="Narasingarao P."/>
            <person name="Banfield J.F."/>
            <person name="Heidelberg K.B."/>
            <person name="Allen E.E."/>
        </authorList>
    </citation>
    <scope>NUCLEOTIDE SEQUENCE [LARGE SCALE GENOMIC DNA]</scope>
    <source>
        <strain evidence="2">J07HQW1</strain>
    </source>
</reference>
<dbReference type="AlphaFoldDB" id="U1N721"/>